<evidence type="ECO:0000259" key="2">
    <source>
        <dbReference type="Pfam" id="PF00346"/>
    </source>
</evidence>
<keyword evidence="4" id="KW-1185">Reference proteome</keyword>
<sequence length="484" mass="53349">MLGVLLISPGGFMRTVTGIFQSKETKQTHRFWLTNHGIEHEVLPKANEKSILEDAANPIWILRHSLGTDQGAEDYSSIDFEKYLSQERKLLLERFVTKAGIKDLVYRGINVPVPASFYSHAVGPIHAGVIEPGHFRFIVEGEEIHNLDIRLGFQKRGLTEMMKGLDKDSISPYAEAISGDSTIAYDIAFSKAFEEAHGIQVSAEINFARAVLLEIERIAIHIGDLGAIAGDVGYYPLQGVCSMQRGVPLGVMEALTGNRFGRGALSPGKVRLKKQITPEFLADLSKRIANVTADVAAHFERASEKSTNRERLQACGIIHQKQIKNLGFVGMVEKCTGLSRDLRLHDSSYSITPEPLNLTLDAGQMRGDAWSRFYLRYEELKNSGEWLEKAIPLLIEFPKAAAALAKAKSSKPKSGLYFGSAEGWRGPVLVAVNLDSSGSILDAYVRDPSVLNWHALELAVRGENIGDFPLNNKSFNLSYVGVDL</sequence>
<dbReference type="InterPro" id="IPR052197">
    <property type="entry name" value="ComplexI_49kDa-like"/>
</dbReference>
<dbReference type="Pfam" id="PF00346">
    <property type="entry name" value="Complex1_49kDa"/>
    <property type="match status" value="1"/>
</dbReference>
<dbReference type="EMBL" id="AKWZ02000002">
    <property type="protein sequence ID" value="EPG76054.1"/>
    <property type="molecule type" value="Genomic_DNA"/>
</dbReference>
<proteinExistence type="predicted"/>
<evidence type="ECO:0000313" key="4">
    <source>
        <dbReference type="Proteomes" id="UP000014540"/>
    </source>
</evidence>
<name>S3V5Z1_9LEPT</name>
<dbReference type="PANTHER" id="PTHR43485:SF1">
    <property type="entry name" value="FORMATE HYDROGENLYASE SUBUNIT 5-RELATED"/>
    <property type="match status" value="1"/>
</dbReference>
<evidence type="ECO:0000313" key="3">
    <source>
        <dbReference type="EMBL" id="EPG76054.1"/>
    </source>
</evidence>
<gene>
    <name evidence="3" type="ORF">LEP1GSC058_0469</name>
</gene>
<protein>
    <recommendedName>
        <fullName evidence="2">NADH-quinone oxidoreductase subunit D domain-containing protein</fullName>
    </recommendedName>
</protein>
<comment type="caution">
    <text evidence="3">The sequence shown here is derived from an EMBL/GenBank/DDBJ whole genome shotgun (WGS) entry which is preliminary data.</text>
</comment>
<dbReference type="InterPro" id="IPR029014">
    <property type="entry name" value="NiFe-Hase_large"/>
</dbReference>
<reference evidence="3" key="1">
    <citation type="submission" date="2013-04" db="EMBL/GenBank/DDBJ databases">
        <authorList>
            <person name="Harkins D.M."/>
            <person name="Durkin A.S."/>
            <person name="Selengut J.D."/>
            <person name="Sanka R."/>
            <person name="DePew J."/>
            <person name="Purushe J."/>
            <person name="Ahmed A."/>
            <person name="van der Linden H."/>
            <person name="Goris M.G.A."/>
            <person name="Hartskeerl R.A."/>
            <person name="Vinetz J.M."/>
            <person name="Sutton G.G."/>
            <person name="Nelson W.C."/>
            <person name="Fouts D.E."/>
        </authorList>
    </citation>
    <scope>NUCLEOTIDE SEQUENCE [LARGE SCALE GENOMIC DNA]</scope>
    <source>
        <strain evidence="3">BUT 6</strain>
    </source>
</reference>
<dbReference type="Gene3D" id="1.10.645.10">
    <property type="entry name" value="Cytochrome-c3 Hydrogenase, chain B"/>
    <property type="match status" value="1"/>
</dbReference>
<dbReference type="PANTHER" id="PTHR43485">
    <property type="entry name" value="HYDROGENASE-4 COMPONENT G"/>
    <property type="match status" value="1"/>
</dbReference>
<evidence type="ECO:0000256" key="1">
    <source>
        <dbReference type="ARBA" id="ARBA00023002"/>
    </source>
</evidence>
<organism evidence="3 4">
    <name type="scientific">Leptospira fainei serovar Hurstbridge str. BUT 6</name>
    <dbReference type="NCBI Taxonomy" id="1193011"/>
    <lineage>
        <taxon>Bacteria</taxon>
        <taxon>Pseudomonadati</taxon>
        <taxon>Spirochaetota</taxon>
        <taxon>Spirochaetia</taxon>
        <taxon>Leptospirales</taxon>
        <taxon>Leptospiraceae</taxon>
        <taxon>Leptospira</taxon>
    </lineage>
</organism>
<dbReference type="InterPro" id="IPR001135">
    <property type="entry name" value="NADH_Q_OxRdtase_suD"/>
</dbReference>
<feature type="domain" description="NADH-quinone oxidoreductase subunit D" evidence="2">
    <location>
        <begin position="231"/>
        <end position="479"/>
    </location>
</feature>
<dbReference type="Proteomes" id="UP000014540">
    <property type="component" value="Unassembled WGS sequence"/>
</dbReference>
<dbReference type="AlphaFoldDB" id="S3V5Z1"/>
<keyword evidence="1" id="KW-0560">Oxidoreductase</keyword>
<dbReference type="STRING" id="1193011.LEP1GSC058_0469"/>
<dbReference type="GO" id="GO:0051287">
    <property type="term" value="F:NAD binding"/>
    <property type="evidence" value="ECO:0007669"/>
    <property type="project" value="InterPro"/>
</dbReference>
<dbReference type="SUPFAM" id="SSF56762">
    <property type="entry name" value="HydB/Nqo4-like"/>
    <property type="match status" value="1"/>
</dbReference>
<accession>S3V5Z1</accession>
<dbReference type="GO" id="GO:0048038">
    <property type="term" value="F:quinone binding"/>
    <property type="evidence" value="ECO:0007669"/>
    <property type="project" value="InterPro"/>
</dbReference>
<dbReference type="GO" id="GO:0016651">
    <property type="term" value="F:oxidoreductase activity, acting on NAD(P)H"/>
    <property type="evidence" value="ECO:0007669"/>
    <property type="project" value="InterPro"/>
</dbReference>